<sequence>MKHILFILLLFILIAGFTSCKKWLDVKPQDGIIRNNYWKTKEQLQAAVIGIYASLLDNSLVQDLFVWGELRGDMVVSTQFTSNDEINIMQDNILPSNSYTDWSPIYRTINYCNTVIDFGPSVLQNDPTLTEDQLNAYLAEAYAIRGLMYFYLLRTFGEVPLQLKATSSDSLIQRIPKSTQQEVYNQVMNDLHIAQIYAPYTYGDRNEDKGRITRYTVFAIEADTYLWMDQYDSCIAMCDSIINSQRFGLVDGTNQAEWFNTLYYQGNSVESIFEFQFDQQKLNPFYNLLISGTRHFVAAPTVMDEVFGIDMTDPNNKDIRGDGGSVNAIDGTIWKYAGATSGSTMIMRTSDQSYAHWFVYRYADILLMKAEALAWVGRGQEALDLINMIRTRAHALDYTAESPDPNSPEDISTYILDERAREFAYEGKRWFDILRICKRNNYELINLLLNAVTKNVPGYLQQTVMNKYKDVRSHYLPINQNELLVDPNLKQNPFYQ</sequence>
<organism evidence="8 9">
    <name type="scientific">Thermoflavifilum thermophilum</name>
    <dbReference type="NCBI Taxonomy" id="1393122"/>
    <lineage>
        <taxon>Bacteria</taxon>
        <taxon>Pseudomonadati</taxon>
        <taxon>Bacteroidota</taxon>
        <taxon>Chitinophagia</taxon>
        <taxon>Chitinophagales</taxon>
        <taxon>Chitinophagaceae</taxon>
        <taxon>Thermoflavifilum</taxon>
    </lineage>
</organism>
<evidence type="ECO:0000259" key="6">
    <source>
        <dbReference type="Pfam" id="PF07980"/>
    </source>
</evidence>
<dbReference type="Gene3D" id="1.25.40.390">
    <property type="match status" value="1"/>
</dbReference>
<dbReference type="EMBL" id="FPCJ01000001">
    <property type="protein sequence ID" value="SFV34584.1"/>
    <property type="molecule type" value="Genomic_DNA"/>
</dbReference>
<dbReference type="SUPFAM" id="SSF48452">
    <property type="entry name" value="TPR-like"/>
    <property type="match status" value="1"/>
</dbReference>
<dbReference type="AlphaFoldDB" id="A0A1I7NIU0"/>
<evidence type="ECO:0000259" key="7">
    <source>
        <dbReference type="Pfam" id="PF14322"/>
    </source>
</evidence>
<evidence type="ECO:0000256" key="1">
    <source>
        <dbReference type="ARBA" id="ARBA00004442"/>
    </source>
</evidence>
<comment type="subcellular location">
    <subcellularLocation>
        <location evidence="1">Cell outer membrane</location>
    </subcellularLocation>
</comment>
<evidence type="ECO:0000256" key="5">
    <source>
        <dbReference type="ARBA" id="ARBA00023237"/>
    </source>
</evidence>
<name>A0A1I7NIU0_9BACT</name>
<dbReference type="RefSeq" id="WP_092460227.1">
    <property type="nucleotide sequence ID" value="NZ_FPCJ01000001.1"/>
</dbReference>
<dbReference type="InterPro" id="IPR033985">
    <property type="entry name" value="SusD-like_N"/>
</dbReference>
<dbReference type="GO" id="GO:0009279">
    <property type="term" value="C:cell outer membrane"/>
    <property type="evidence" value="ECO:0007669"/>
    <property type="project" value="UniProtKB-SubCell"/>
</dbReference>
<evidence type="ECO:0000313" key="9">
    <source>
        <dbReference type="Proteomes" id="UP000199537"/>
    </source>
</evidence>
<keyword evidence="9" id="KW-1185">Reference proteome</keyword>
<feature type="domain" description="SusD-like N-terminal" evidence="7">
    <location>
        <begin position="22"/>
        <end position="225"/>
    </location>
</feature>
<keyword evidence="4" id="KW-0472">Membrane</keyword>
<dbReference type="InterPro" id="IPR012944">
    <property type="entry name" value="SusD_RagB_dom"/>
</dbReference>
<keyword evidence="5" id="KW-0998">Cell outer membrane</keyword>
<reference evidence="9" key="1">
    <citation type="submission" date="2016-10" db="EMBL/GenBank/DDBJ databases">
        <authorList>
            <person name="Varghese N."/>
            <person name="Submissions S."/>
        </authorList>
    </citation>
    <scope>NUCLEOTIDE SEQUENCE [LARGE SCALE GENOMIC DNA]</scope>
    <source>
        <strain evidence="9">DSM 14807</strain>
    </source>
</reference>
<comment type="similarity">
    <text evidence="2">Belongs to the SusD family.</text>
</comment>
<evidence type="ECO:0000256" key="2">
    <source>
        <dbReference type="ARBA" id="ARBA00006275"/>
    </source>
</evidence>
<evidence type="ECO:0000313" key="8">
    <source>
        <dbReference type="EMBL" id="SFV34584.1"/>
    </source>
</evidence>
<dbReference type="CDD" id="cd08977">
    <property type="entry name" value="SusD"/>
    <property type="match status" value="1"/>
</dbReference>
<dbReference type="STRING" id="1393122.SAMN05660895_2039"/>
<dbReference type="Proteomes" id="UP000199537">
    <property type="component" value="Unassembled WGS sequence"/>
</dbReference>
<proteinExistence type="inferred from homology"/>
<evidence type="ECO:0000256" key="3">
    <source>
        <dbReference type="ARBA" id="ARBA00022729"/>
    </source>
</evidence>
<dbReference type="PROSITE" id="PS51257">
    <property type="entry name" value="PROKAR_LIPOPROTEIN"/>
    <property type="match status" value="1"/>
</dbReference>
<dbReference type="InterPro" id="IPR011990">
    <property type="entry name" value="TPR-like_helical_dom_sf"/>
</dbReference>
<evidence type="ECO:0000256" key="4">
    <source>
        <dbReference type="ARBA" id="ARBA00023136"/>
    </source>
</evidence>
<dbReference type="OrthoDB" id="1035036at2"/>
<accession>A0A1I7NIU0</accession>
<protein>
    <submittedName>
        <fullName evidence="8">Starch-binding associating with outer membrane</fullName>
    </submittedName>
</protein>
<gene>
    <name evidence="8" type="ORF">SAMN05660895_2039</name>
</gene>
<dbReference type="Pfam" id="PF07980">
    <property type="entry name" value="SusD_RagB"/>
    <property type="match status" value="1"/>
</dbReference>
<keyword evidence="3" id="KW-0732">Signal</keyword>
<feature type="domain" description="RagB/SusD" evidence="6">
    <location>
        <begin position="342"/>
        <end position="495"/>
    </location>
</feature>
<dbReference type="Pfam" id="PF14322">
    <property type="entry name" value="SusD-like_3"/>
    <property type="match status" value="1"/>
</dbReference>